<evidence type="ECO:0000313" key="2">
    <source>
        <dbReference type="Proteomes" id="UP000315753"/>
    </source>
</evidence>
<organism evidence="1 2">
    <name type="scientific">Ureibacillus terrenus</name>
    <dbReference type="NCBI Taxonomy" id="118246"/>
    <lineage>
        <taxon>Bacteria</taxon>
        <taxon>Bacillati</taxon>
        <taxon>Bacillota</taxon>
        <taxon>Bacilli</taxon>
        <taxon>Bacillales</taxon>
        <taxon>Caryophanaceae</taxon>
        <taxon>Ureibacillus</taxon>
    </lineage>
</organism>
<dbReference type="RefSeq" id="WP_141602560.1">
    <property type="nucleotide sequence ID" value="NZ_JARMSB010000044.1"/>
</dbReference>
<name>A0A540V1C6_9BACL</name>
<evidence type="ECO:0000313" key="1">
    <source>
        <dbReference type="EMBL" id="TQE90535.1"/>
    </source>
</evidence>
<dbReference type="OrthoDB" id="2990620at2"/>
<dbReference type="AlphaFoldDB" id="A0A540V1C6"/>
<keyword evidence="2" id="KW-1185">Reference proteome</keyword>
<accession>A0A540V1C6</accession>
<dbReference type="EMBL" id="VIGD01000011">
    <property type="protein sequence ID" value="TQE90535.1"/>
    <property type="molecule type" value="Genomic_DNA"/>
</dbReference>
<comment type="caution">
    <text evidence="1">The sequence shown here is derived from an EMBL/GenBank/DDBJ whole genome shotgun (WGS) entry which is preliminary data.</text>
</comment>
<proteinExistence type="predicted"/>
<reference evidence="1 2" key="1">
    <citation type="submission" date="2019-06" db="EMBL/GenBank/DDBJ databases">
        <title>Genome sequence of Ureibacillus terrenus.</title>
        <authorList>
            <person name="Maclea K.S."/>
            <person name="Simoes M."/>
        </authorList>
    </citation>
    <scope>NUCLEOTIDE SEQUENCE [LARGE SCALE GENOMIC DNA]</scope>
    <source>
        <strain evidence="1 2">ATCC BAA-384</strain>
    </source>
</reference>
<sequence length="111" mass="13199">MDRKTKEALDIIEKIKSSDDYVYELIRKPKRSGWFHFWDMMFDLVPSLADSLKNNKTVYLIASDSKGEIVEIEQGNIVNTVSVPNWTREMKENFKKVMIEQYVYKKFKRIA</sequence>
<dbReference type="Proteomes" id="UP000315753">
    <property type="component" value="Unassembled WGS sequence"/>
</dbReference>
<gene>
    <name evidence="1" type="ORF">FKZ59_09695</name>
</gene>
<protein>
    <submittedName>
        <fullName evidence="1">Uncharacterized protein</fullName>
    </submittedName>
</protein>